<dbReference type="PANTHER" id="PTHR36842:SF1">
    <property type="entry name" value="PROTEIN TOLB"/>
    <property type="match status" value="1"/>
</dbReference>
<dbReference type="Gene3D" id="2.60.40.4070">
    <property type="match status" value="1"/>
</dbReference>
<evidence type="ECO:0008006" key="4">
    <source>
        <dbReference type="Google" id="ProtNLM"/>
    </source>
</evidence>
<dbReference type="PANTHER" id="PTHR36842">
    <property type="entry name" value="PROTEIN TOLB HOMOLOG"/>
    <property type="match status" value="1"/>
</dbReference>
<dbReference type="InterPro" id="IPR011042">
    <property type="entry name" value="6-blade_b-propeller_TolB-like"/>
</dbReference>
<protein>
    <recommendedName>
        <fullName evidence="4">FlgD Ig-like domain-containing protein</fullName>
    </recommendedName>
</protein>
<organism evidence="2 3">
    <name type="scientific">Desulfatibacillum alkenivorans DSM 16219</name>
    <dbReference type="NCBI Taxonomy" id="1121393"/>
    <lineage>
        <taxon>Bacteria</taxon>
        <taxon>Pseudomonadati</taxon>
        <taxon>Thermodesulfobacteriota</taxon>
        <taxon>Desulfobacteria</taxon>
        <taxon>Desulfobacterales</taxon>
        <taxon>Desulfatibacillaceae</taxon>
        <taxon>Desulfatibacillum</taxon>
    </lineage>
</organism>
<feature type="signal peptide" evidence="1">
    <location>
        <begin position="1"/>
        <end position="28"/>
    </location>
</feature>
<keyword evidence="1" id="KW-0732">Signal</keyword>
<evidence type="ECO:0000313" key="2">
    <source>
        <dbReference type="EMBL" id="SHL32574.1"/>
    </source>
</evidence>
<accession>A0A1M6ZQ63</accession>
<dbReference type="Gene3D" id="3.30.1920.20">
    <property type="match status" value="1"/>
</dbReference>
<proteinExistence type="predicted"/>
<evidence type="ECO:0000313" key="3">
    <source>
        <dbReference type="Proteomes" id="UP000183994"/>
    </source>
</evidence>
<keyword evidence="3" id="KW-1185">Reference proteome</keyword>
<gene>
    <name evidence="2" type="ORF">SAMN02745216_05018</name>
</gene>
<evidence type="ECO:0000256" key="1">
    <source>
        <dbReference type="SAM" id="SignalP"/>
    </source>
</evidence>
<dbReference type="OrthoDB" id="8481850at2"/>
<dbReference type="SUPFAM" id="SSF69304">
    <property type="entry name" value="Tricorn protease N-terminal domain"/>
    <property type="match status" value="1"/>
</dbReference>
<feature type="chain" id="PRO_5012229539" description="FlgD Ig-like domain-containing protein" evidence="1">
    <location>
        <begin position="29"/>
        <end position="1319"/>
    </location>
</feature>
<reference evidence="3" key="1">
    <citation type="submission" date="2016-11" db="EMBL/GenBank/DDBJ databases">
        <authorList>
            <person name="Varghese N."/>
            <person name="Submissions S."/>
        </authorList>
    </citation>
    <scope>NUCLEOTIDE SEQUENCE [LARGE SCALE GENOMIC DNA]</scope>
    <source>
        <strain evidence="3">DSM 16219</strain>
    </source>
</reference>
<sequence>MKKTISFIRAAGLLCLLLLLATGQKALAVQEFRGVCAGVKIQILQELTFERVGFLAALELTNNESEAPITDFAAALTFIKPATEEGEEDTDASDLFFVAPPDLTNISSVDGDGTIQAGETITIEWFIIPMTDAGGIEATGQLYQVGAILSGSLYDTEIDPATLEVHADTITVRPEPRLAITYLQPRDVDGDDPFTPDVVESPIPFTLGVLVHNDGYGAAHDVQIRSEQPVIVENTQGLILIAQLLGCRVMDSPLDDANLTVNLGDIEPGGCAKGAWDMITSLSGEFVDFSATYTHSTDLGGEDTSLITSVDTHFIAQEVLCDLPGRDGILDFLADTDRDEAMIPDTVYESDCTTNPVNHLSGAAVIGGETVATVTVHADVEGWVYMRVEDLAQFTREIDQVVRNDGKALAEPNAWLNIRYDPMTNDRSEYLNLFDFVSIGDYTYTVTYTDPAPDSTAPVTTLRFSGSSSTQEGVTYVTPDTWLYFTVEDASPVGTMVRVDAEGDFAPAYPFFIDESGVHTIEYYSKDSEGNTEEVKTATVAVPGGGPAVDGFGLDLSALYAAGSMTALRPDSLRITATVASDAGYVDAQVDVFSGVLAWPTLEGVPSTPTQSDSATLTVGGVLADFYKYQLNGGDWSAEYSVSQAISLSGLGDGRQTLIVNARNAHGDYLPEGDALTVTWSVDSSAPPVMGHAEFAVPSAEDEARFGFSGADMFRYRIDAGYFHAEAPITETVELDRLTEDTHVLDFIGKTGVDWQSQDSPTTFTWLVEYMYGHDFSDLALMRTMQSQQAGQDLDVTWDGRDDAGNLVPAGWYTIRLTLTDSLGNVDYASQTVEIREMAGTAVSGGAQSSNPDAKGRFAVWQSQKTGTWNIMALDLANEAASPYAVTTESLNQQNPATDGRMVVWEAVQADGVRDIMAKDLLAGTEAVNITSSADTDEQRPDVHWPFVVYEAKASDNPDDPWQIRIYDLVNNTTVRADSSSFDQLYPTVWGRWCAWQDMRDTGWGEIYMADILTGEVYRITDSIDGQYRPDLGAGWLVWQDNREGQNDIFGCPVFDRKVRRLTATGENETLPSINGRFITYEEDSMGADMQNIRILVLGTGAWMQLTGSSTQMESPCLAAGKLVCQSGSSVNIVPIPKTQAVFSGANCVVVTQAMVDAYSDAYTLLEDYNAKAGAASVSRFTSLAPAPVMETAAWVEGAAQGENFSLEAGTFVWTDFGAANLLELGMEGNPVPALAEGLNVLSGSYFPDDLTAWKLIKSLGVDNVNAVRGLNAAAGRWSVAYMDANGELAGEDFVIPASSVVLVDMAQAVNDWNPWEEQ</sequence>
<dbReference type="EMBL" id="FQZU01000060">
    <property type="protein sequence ID" value="SHL32574.1"/>
    <property type="molecule type" value="Genomic_DNA"/>
</dbReference>
<dbReference type="Gene3D" id="2.120.10.30">
    <property type="entry name" value="TolB, C-terminal domain"/>
    <property type="match status" value="1"/>
</dbReference>
<dbReference type="Proteomes" id="UP000183994">
    <property type="component" value="Unassembled WGS sequence"/>
</dbReference>
<name>A0A1M6ZQ63_9BACT</name>
<dbReference type="STRING" id="1121393.SAMN02745216_05018"/>
<dbReference type="RefSeq" id="WP_073478989.1">
    <property type="nucleotide sequence ID" value="NZ_FQZU01000060.1"/>
</dbReference>